<dbReference type="AlphaFoldDB" id="A0A645DZA1"/>
<feature type="domain" description="Polysaccharide pyruvyl transferase" evidence="1">
    <location>
        <begin position="2"/>
        <end position="115"/>
    </location>
</feature>
<organism evidence="2">
    <name type="scientific">bioreactor metagenome</name>
    <dbReference type="NCBI Taxonomy" id="1076179"/>
    <lineage>
        <taxon>unclassified sequences</taxon>
        <taxon>metagenomes</taxon>
        <taxon>ecological metagenomes</taxon>
    </lineage>
</organism>
<proteinExistence type="predicted"/>
<accession>A0A645DZA1</accession>
<name>A0A645DZA1_9ZZZZ</name>
<dbReference type="EMBL" id="VSSQ01041202">
    <property type="protein sequence ID" value="MPM94599.1"/>
    <property type="molecule type" value="Genomic_DNA"/>
</dbReference>
<gene>
    <name evidence="2" type="ORF">SDC9_141747</name>
</gene>
<reference evidence="2" key="1">
    <citation type="submission" date="2019-08" db="EMBL/GenBank/DDBJ databases">
        <authorList>
            <person name="Kucharzyk K."/>
            <person name="Murdoch R.W."/>
            <person name="Higgins S."/>
            <person name="Loffler F."/>
        </authorList>
    </citation>
    <scope>NUCLEOTIDE SEQUENCE</scope>
</reference>
<dbReference type="InterPro" id="IPR007345">
    <property type="entry name" value="Polysacch_pyruvyl_Trfase"/>
</dbReference>
<sequence length="181" mass="21295">MADPTYLLTKEEWEELIPKEKVVEEKYILCYFLGNSDLIKKYARRFAEEKGLRLVSILSNECNSDDNQYADEVLIGKSVEEFVNLIWNAEYVLTDSFHGLAFSVINQKQFLIFYRKRTDVKESRNSRIDNIVCSWGIEDRLIREPEKMIIPAEDINYQEVSLKVQELRTKSLQFLKNALNV</sequence>
<evidence type="ECO:0000313" key="2">
    <source>
        <dbReference type="EMBL" id="MPM94599.1"/>
    </source>
</evidence>
<protein>
    <recommendedName>
        <fullName evidence="1">Polysaccharide pyruvyl transferase domain-containing protein</fullName>
    </recommendedName>
</protein>
<evidence type="ECO:0000259" key="1">
    <source>
        <dbReference type="Pfam" id="PF04230"/>
    </source>
</evidence>
<dbReference type="Pfam" id="PF04230">
    <property type="entry name" value="PS_pyruv_trans"/>
    <property type="match status" value="1"/>
</dbReference>
<comment type="caution">
    <text evidence="2">The sequence shown here is derived from an EMBL/GenBank/DDBJ whole genome shotgun (WGS) entry which is preliminary data.</text>
</comment>